<evidence type="ECO:0000256" key="5">
    <source>
        <dbReference type="ARBA" id="ARBA00054927"/>
    </source>
</evidence>
<comment type="similarity">
    <text evidence="2">Belongs to the syntaxin family.</text>
</comment>
<dbReference type="GO" id="GO:0007034">
    <property type="term" value="P:vacuolar transport"/>
    <property type="evidence" value="ECO:0007669"/>
    <property type="project" value="UniProtKB-ARBA"/>
</dbReference>
<evidence type="ECO:0000256" key="4">
    <source>
        <dbReference type="ARBA" id="ARBA00023054"/>
    </source>
</evidence>
<feature type="region of interest" description="Disordered" evidence="6">
    <location>
        <begin position="1"/>
        <end position="20"/>
    </location>
</feature>
<evidence type="ECO:0000256" key="3">
    <source>
        <dbReference type="ARBA" id="ARBA00022554"/>
    </source>
</evidence>
<dbReference type="GO" id="GO:0016192">
    <property type="term" value="P:vesicle-mediated transport"/>
    <property type="evidence" value="ECO:0007669"/>
    <property type="project" value="UniProtKB-ARBA"/>
</dbReference>
<evidence type="ECO:0000256" key="2">
    <source>
        <dbReference type="ARBA" id="ARBA00009063"/>
    </source>
</evidence>
<dbReference type="Gene3D" id="3.30.1520.10">
    <property type="entry name" value="Phox-like domain"/>
    <property type="match status" value="1"/>
</dbReference>
<dbReference type="GO" id="GO:0035091">
    <property type="term" value="F:phosphatidylinositol binding"/>
    <property type="evidence" value="ECO:0007669"/>
    <property type="project" value="InterPro"/>
</dbReference>
<dbReference type="SMART" id="SM00312">
    <property type="entry name" value="PX"/>
    <property type="match status" value="1"/>
</dbReference>
<feature type="domain" description="PX" evidence="8">
    <location>
        <begin position="1"/>
        <end position="117"/>
    </location>
</feature>
<dbReference type="EMBL" id="MU004236">
    <property type="protein sequence ID" value="KAF2668138.1"/>
    <property type="molecule type" value="Genomic_DNA"/>
</dbReference>
<keyword evidence="4" id="KW-0175">Coiled coil</keyword>
<dbReference type="InterPro" id="IPR000727">
    <property type="entry name" value="T_SNARE_dom"/>
</dbReference>
<dbReference type="InterPro" id="IPR006012">
    <property type="entry name" value="Syntaxin/epimorphin_CS"/>
</dbReference>
<dbReference type="CDD" id="cd15858">
    <property type="entry name" value="SNARE_VAM7"/>
    <property type="match status" value="1"/>
</dbReference>
<feature type="region of interest" description="Disordered" evidence="6">
    <location>
        <begin position="238"/>
        <end position="292"/>
    </location>
</feature>
<dbReference type="InterPro" id="IPR001683">
    <property type="entry name" value="PX_dom"/>
</dbReference>
<dbReference type="SMART" id="SM00397">
    <property type="entry name" value="t_SNARE"/>
    <property type="match status" value="1"/>
</dbReference>
<dbReference type="CDD" id="cd06897">
    <property type="entry name" value="PX_SNARE"/>
    <property type="match status" value="1"/>
</dbReference>
<evidence type="ECO:0000256" key="6">
    <source>
        <dbReference type="SAM" id="MobiDB-lite"/>
    </source>
</evidence>
<gene>
    <name evidence="9" type="ORF">BT63DRAFT_268945</name>
</gene>
<organism evidence="9 10">
    <name type="scientific">Microthyrium microscopicum</name>
    <dbReference type="NCBI Taxonomy" id="703497"/>
    <lineage>
        <taxon>Eukaryota</taxon>
        <taxon>Fungi</taxon>
        <taxon>Dikarya</taxon>
        <taxon>Ascomycota</taxon>
        <taxon>Pezizomycotina</taxon>
        <taxon>Dothideomycetes</taxon>
        <taxon>Dothideomycetes incertae sedis</taxon>
        <taxon>Microthyriales</taxon>
        <taxon>Microthyriaceae</taxon>
        <taxon>Microthyrium</taxon>
    </lineage>
</organism>
<evidence type="ECO:0000259" key="7">
    <source>
        <dbReference type="PROSITE" id="PS50192"/>
    </source>
</evidence>
<reference evidence="9" key="1">
    <citation type="journal article" date="2020" name="Stud. Mycol.">
        <title>101 Dothideomycetes genomes: a test case for predicting lifestyles and emergence of pathogens.</title>
        <authorList>
            <person name="Haridas S."/>
            <person name="Albert R."/>
            <person name="Binder M."/>
            <person name="Bloem J."/>
            <person name="Labutti K."/>
            <person name="Salamov A."/>
            <person name="Andreopoulos B."/>
            <person name="Baker S."/>
            <person name="Barry K."/>
            <person name="Bills G."/>
            <person name="Bluhm B."/>
            <person name="Cannon C."/>
            <person name="Castanera R."/>
            <person name="Culley D."/>
            <person name="Daum C."/>
            <person name="Ezra D."/>
            <person name="Gonzalez J."/>
            <person name="Henrissat B."/>
            <person name="Kuo A."/>
            <person name="Liang C."/>
            <person name="Lipzen A."/>
            <person name="Lutzoni F."/>
            <person name="Magnuson J."/>
            <person name="Mondo S."/>
            <person name="Nolan M."/>
            <person name="Ohm R."/>
            <person name="Pangilinan J."/>
            <person name="Park H.-J."/>
            <person name="Ramirez L."/>
            <person name="Alfaro M."/>
            <person name="Sun H."/>
            <person name="Tritt A."/>
            <person name="Yoshinaga Y."/>
            <person name="Zwiers L.-H."/>
            <person name="Turgeon B."/>
            <person name="Goodwin S."/>
            <person name="Spatafora J."/>
            <person name="Crous P."/>
            <person name="Grigoriev I."/>
        </authorList>
    </citation>
    <scope>NUCLEOTIDE SEQUENCE</scope>
    <source>
        <strain evidence="9">CBS 115976</strain>
    </source>
</reference>
<sequence length="363" mass="39691">MPYTLSIPTTTLQSDSSNKPYTSYHLTITTPLRKLVLTKRYSDFVSLHTALTNAAGASPPTPLPGKSWFSRTVNNPKLTESRRAGLESYARSIEDAPDGRWREAGVWRSFLNFPASPNVPPKQTNDESTERPTMSAAAWLDLHTNLKQLLQDARNLLARREAASSTTAAHEASAGAKKSLVKAHTLIVRLEEGLRGFSTGKGSERLGDGEIRRRRDLVARARKEREALEGVLNAWVARSSAPQASSTPSYSSSPVRSAASMPGSYQSSATGRGGRVLGGPAKETEKTRQLDNEGVLKLQKEIMQNQDMSVDALAEAVRRMKGMGVAINEELVEQSQLLDVLDTDVDRLGGKVDIAKKRIRKLN</sequence>
<dbReference type="Pfam" id="PF00787">
    <property type="entry name" value="PX"/>
    <property type="match status" value="1"/>
</dbReference>
<feature type="domain" description="T-SNARE coiled-coil homology" evidence="7">
    <location>
        <begin position="300"/>
        <end position="362"/>
    </location>
</feature>
<dbReference type="GO" id="GO:0000329">
    <property type="term" value="C:fungal-type vacuole membrane"/>
    <property type="evidence" value="ECO:0007669"/>
    <property type="project" value="UniProtKB-ARBA"/>
</dbReference>
<evidence type="ECO:0000313" key="10">
    <source>
        <dbReference type="Proteomes" id="UP000799302"/>
    </source>
</evidence>
<feature type="compositionally biased region" description="Basic and acidic residues" evidence="6">
    <location>
        <begin position="282"/>
        <end position="291"/>
    </location>
</feature>
<accession>A0A6A6UAI1</accession>
<keyword evidence="3" id="KW-0926">Vacuole</keyword>
<dbReference type="PROSITE" id="PS50195">
    <property type="entry name" value="PX"/>
    <property type="match status" value="1"/>
</dbReference>
<dbReference type="Gene3D" id="1.20.5.110">
    <property type="match status" value="1"/>
</dbReference>
<dbReference type="PROSITE" id="PS00914">
    <property type="entry name" value="SYNTAXIN"/>
    <property type="match status" value="1"/>
</dbReference>
<dbReference type="OrthoDB" id="428895at2759"/>
<keyword evidence="10" id="KW-1185">Reference proteome</keyword>
<evidence type="ECO:0008006" key="11">
    <source>
        <dbReference type="Google" id="ProtNLM"/>
    </source>
</evidence>
<comment type="function">
    <text evidence="5">Essential for proper morphogenesis of the vacuole. May exist as structural reinforcement on the surface of the vacuolar membrane and be required for maintenance against rupture by osmotic pressure.</text>
</comment>
<dbReference type="AlphaFoldDB" id="A0A6A6UAI1"/>
<protein>
    <recommendedName>
        <fullName evidence="11">Phox-like protein</fullName>
    </recommendedName>
</protein>
<dbReference type="GO" id="GO:0097576">
    <property type="term" value="P:vacuole fusion"/>
    <property type="evidence" value="ECO:0007669"/>
    <property type="project" value="UniProtKB-ARBA"/>
</dbReference>
<proteinExistence type="inferred from homology"/>
<dbReference type="SUPFAM" id="SSF64268">
    <property type="entry name" value="PX domain"/>
    <property type="match status" value="1"/>
</dbReference>
<dbReference type="InterPro" id="IPR036871">
    <property type="entry name" value="PX_dom_sf"/>
</dbReference>
<dbReference type="GO" id="GO:0005484">
    <property type="term" value="F:SNAP receptor activity"/>
    <property type="evidence" value="ECO:0007669"/>
    <property type="project" value="InterPro"/>
</dbReference>
<dbReference type="Proteomes" id="UP000799302">
    <property type="component" value="Unassembled WGS sequence"/>
</dbReference>
<evidence type="ECO:0000256" key="1">
    <source>
        <dbReference type="ARBA" id="ARBA00004116"/>
    </source>
</evidence>
<feature type="compositionally biased region" description="Low complexity" evidence="6">
    <location>
        <begin position="239"/>
        <end position="262"/>
    </location>
</feature>
<name>A0A6A6UAI1_9PEZI</name>
<comment type="subcellular location">
    <subcellularLocation>
        <location evidence="1">Vacuole</location>
    </subcellularLocation>
</comment>
<evidence type="ECO:0000313" key="9">
    <source>
        <dbReference type="EMBL" id="KAF2668138.1"/>
    </source>
</evidence>
<evidence type="ECO:0000259" key="8">
    <source>
        <dbReference type="PROSITE" id="PS50195"/>
    </source>
</evidence>
<dbReference type="SUPFAM" id="SSF58038">
    <property type="entry name" value="SNARE fusion complex"/>
    <property type="match status" value="1"/>
</dbReference>
<dbReference type="FunFam" id="1.20.5.110:FF:000058">
    <property type="entry name" value="VAM7p Vacuolar SNARE protein"/>
    <property type="match status" value="1"/>
</dbReference>
<dbReference type="GO" id="GO:0006886">
    <property type="term" value="P:intracellular protein transport"/>
    <property type="evidence" value="ECO:0007669"/>
    <property type="project" value="InterPro"/>
</dbReference>
<dbReference type="PROSITE" id="PS50192">
    <property type="entry name" value="T_SNARE"/>
    <property type="match status" value="1"/>
</dbReference>